<dbReference type="Gene3D" id="1.10.3720.10">
    <property type="entry name" value="MetI-like"/>
    <property type="match status" value="1"/>
</dbReference>
<comment type="caution">
    <text evidence="11">The sequence shown here is derived from an EMBL/GenBank/DDBJ whole genome shotgun (WGS) entry which is preliminary data.</text>
</comment>
<dbReference type="InterPro" id="IPR043429">
    <property type="entry name" value="ArtM/GltK/GlnP/TcyL/YhdX-like"/>
</dbReference>
<evidence type="ECO:0000256" key="7">
    <source>
        <dbReference type="ARBA" id="ARBA00022989"/>
    </source>
</evidence>
<gene>
    <name evidence="11" type="ORF">HY618_02780</name>
</gene>
<evidence type="ECO:0000256" key="6">
    <source>
        <dbReference type="ARBA" id="ARBA00022970"/>
    </source>
</evidence>
<dbReference type="GO" id="GO:0043190">
    <property type="term" value="C:ATP-binding cassette (ABC) transporter complex"/>
    <property type="evidence" value="ECO:0007669"/>
    <property type="project" value="InterPro"/>
</dbReference>
<dbReference type="CDD" id="cd06261">
    <property type="entry name" value="TM_PBP2"/>
    <property type="match status" value="1"/>
</dbReference>
<name>A0A932ZTT8_UNCTE</name>
<keyword evidence="4" id="KW-1003">Cell membrane</keyword>
<dbReference type="GO" id="GO:0006865">
    <property type="term" value="P:amino acid transport"/>
    <property type="evidence" value="ECO:0007669"/>
    <property type="project" value="UniProtKB-KW"/>
</dbReference>
<dbReference type="EMBL" id="JACQRX010000125">
    <property type="protein sequence ID" value="MBI4251359.1"/>
    <property type="molecule type" value="Genomic_DNA"/>
</dbReference>
<dbReference type="Proteomes" id="UP000752292">
    <property type="component" value="Unassembled WGS sequence"/>
</dbReference>
<dbReference type="NCBIfam" id="TIGR01726">
    <property type="entry name" value="HEQRo_perm_3TM"/>
    <property type="match status" value="1"/>
</dbReference>
<reference evidence="11" key="1">
    <citation type="submission" date="2020-07" db="EMBL/GenBank/DDBJ databases">
        <title>Huge and variable diversity of episymbiotic CPR bacteria and DPANN archaea in groundwater ecosystems.</title>
        <authorList>
            <person name="He C.Y."/>
            <person name="Keren R."/>
            <person name="Whittaker M."/>
            <person name="Farag I.F."/>
            <person name="Doudna J."/>
            <person name="Cate J.H.D."/>
            <person name="Banfield J.F."/>
        </authorList>
    </citation>
    <scope>NUCLEOTIDE SEQUENCE</scope>
    <source>
        <strain evidence="11">NC_groundwater_1370_Ag_S-0.2um_69_93</strain>
    </source>
</reference>
<feature type="transmembrane region" description="Helical" evidence="9">
    <location>
        <begin position="254"/>
        <end position="276"/>
    </location>
</feature>
<evidence type="ECO:0000313" key="12">
    <source>
        <dbReference type="Proteomes" id="UP000752292"/>
    </source>
</evidence>
<evidence type="ECO:0000256" key="3">
    <source>
        <dbReference type="ARBA" id="ARBA00022448"/>
    </source>
</evidence>
<comment type="subcellular location">
    <subcellularLocation>
        <location evidence="1">Cell inner membrane</location>
        <topology evidence="1">Multi-pass membrane protein</topology>
    </subcellularLocation>
    <subcellularLocation>
        <location evidence="9">Cell membrane</location>
        <topology evidence="9">Multi-pass membrane protein</topology>
    </subcellularLocation>
</comment>
<keyword evidence="6" id="KW-0029">Amino-acid transport</keyword>
<accession>A0A932ZTT8</accession>
<keyword evidence="7 9" id="KW-1133">Transmembrane helix</keyword>
<keyword evidence="8 9" id="KW-0472">Membrane</keyword>
<comment type="similarity">
    <text evidence="2">Belongs to the binding-protein-dependent transport system permease family. HisMQ subfamily.</text>
</comment>
<keyword evidence="5 9" id="KW-0812">Transmembrane</keyword>
<evidence type="ECO:0000256" key="2">
    <source>
        <dbReference type="ARBA" id="ARBA00010072"/>
    </source>
</evidence>
<evidence type="ECO:0000313" key="11">
    <source>
        <dbReference type="EMBL" id="MBI4251359.1"/>
    </source>
</evidence>
<proteinExistence type="inferred from homology"/>
<dbReference type="InterPro" id="IPR010065">
    <property type="entry name" value="AA_ABC_transptr_permease_3TM"/>
</dbReference>
<dbReference type="InterPro" id="IPR000515">
    <property type="entry name" value="MetI-like"/>
</dbReference>
<evidence type="ECO:0000256" key="8">
    <source>
        <dbReference type="ARBA" id="ARBA00023136"/>
    </source>
</evidence>
<feature type="transmembrane region" description="Helical" evidence="9">
    <location>
        <begin position="145"/>
        <end position="169"/>
    </location>
</feature>
<dbReference type="GO" id="GO:0022857">
    <property type="term" value="F:transmembrane transporter activity"/>
    <property type="evidence" value="ECO:0007669"/>
    <property type="project" value="InterPro"/>
</dbReference>
<evidence type="ECO:0000256" key="5">
    <source>
        <dbReference type="ARBA" id="ARBA00022692"/>
    </source>
</evidence>
<evidence type="ECO:0000256" key="9">
    <source>
        <dbReference type="RuleBase" id="RU363032"/>
    </source>
</evidence>
<evidence type="ECO:0000259" key="10">
    <source>
        <dbReference type="PROSITE" id="PS50928"/>
    </source>
</evidence>
<feature type="transmembrane region" description="Helical" evidence="9">
    <location>
        <begin position="116"/>
        <end position="133"/>
    </location>
</feature>
<sequence>MAEAILGRLAAAARKARRREWFETPRERRAFLLVWGGAAALLGWHFFFGPRAQLDYNWRWELVWEYRRFLLLGIGTTMYIFAWSLVFSLVLGVFCGVGRTTNVRWVRALSSGYVEVFRNIPLLVQMWWAYFGLQEIINGALNGPFGLHILVPSTFACILALTLYTGAYMGEVVRSGIRSVHKGQWEAATSTGLSRFQTWRHVILPQALVIVIPPMASEVLNIIKNSAIAMTIAITDLMFFSQKIEEETFAGFEAYTAGTLLFLLLTLLAVAAIYFLQWLSGLKVRSGH</sequence>
<dbReference type="PANTHER" id="PTHR30614:SF37">
    <property type="entry name" value="AMINO-ACID ABC TRANSPORTER PERMEASE PROTEIN YHDX-RELATED"/>
    <property type="match status" value="1"/>
</dbReference>
<organism evidence="11 12">
    <name type="scientific">Tectimicrobiota bacterium</name>
    <dbReference type="NCBI Taxonomy" id="2528274"/>
    <lineage>
        <taxon>Bacteria</taxon>
        <taxon>Pseudomonadati</taxon>
        <taxon>Nitrospinota/Tectimicrobiota group</taxon>
        <taxon>Candidatus Tectimicrobiota</taxon>
    </lineage>
</organism>
<protein>
    <submittedName>
        <fullName evidence="11">Amino acid ABC transporter permease</fullName>
    </submittedName>
</protein>
<dbReference type="PANTHER" id="PTHR30614">
    <property type="entry name" value="MEMBRANE COMPONENT OF AMINO ACID ABC TRANSPORTER"/>
    <property type="match status" value="1"/>
</dbReference>
<dbReference type="Pfam" id="PF00528">
    <property type="entry name" value="BPD_transp_1"/>
    <property type="match status" value="1"/>
</dbReference>
<feature type="domain" description="ABC transmembrane type-1" evidence="10">
    <location>
        <begin position="74"/>
        <end position="273"/>
    </location>
</feature>
<keyword evidence="3 9" id="KW-0813">Transport</keyword>
<evidence type="ECO:0000256" key="1">
    <source>
        <dbReference type="ARBA" id="ARBA00004429"/>
    </source>
</evidence>
<dbReference type="PROSITE" id="PS50928">
    <property type="entry name" value="ABC_TM1"/>
    <property type="match status" value="1"/>
</dbReference>
<feature type="transmembrane region" description="Helical" evidence="9">
    <location>
        <begin position="69"/>
        <end position="95"/>
    </location>
</feature>
<feature type="transmembrane region" description="Helical" evidence="9">
    <location>
        <begin position="30"/>
        <end position="49"/>
    </location>
</feature>
<dbReference type="AlphaFoldDB" id="A0A932ZTT8"/>
<dbReference type="InterPro" id="IPR035906">
    <property type="entry name" value="MetI-like_sf"/>
</dbReference>
<evidence type="ECO:0000256" key="4">
    <source>
        <dbReference type="ARBA" id="ARBA00022475"/>
    </source>
</evidence>
<dbReference type="SUPFAM" id="SSF161098">
    <property type="entry name" value="MetI-like"/>
    <property type="match status" value="1"/>
</dbReference>